<organism evidence="2 3">
    <name type="scientific">Flavivirga jejuensis</name>
    <dbReference type="NCBI Taxonomy" id="870487"/>
    <lineage>
        <taxon>Bacteria</taxon>
        <taxon>Pseudomonadati</taxon>
        <taxon>Bacteroidota</taxon>
        <taxon>Flavobacteriia</taxon>
        <taxon>Flavobacteriales</taxon>
        <taxon>Flavobacteriaceae</taxon>
        <taxon>Flavivirga</taxon>
    </lineage>
</organism>
<accession>A0ABT8WVP8</accession>
<protein>
    <submittedName>
        <fullName evidence="2">SIR2 family protein</fullName>
    </submittedName>
</protein>
<dbReference type="InterPro" id="IPR007111">
    <property type="entry name" value="NACHT_NTPase"/>
</dbReference>
<dbReference type="Pfam" id="PF05729">
    <property type="entry name" value="NACHT"/>
    <property type="match status" value="1"/>
</dbReference>
<evidence type="ECO:0000259" key="1">
    <source>
        <dbReference type="Pfam" id="PF05729"/>
    </source>
</evidence>
<comment type="caution">
    <text evidence="2">The sequence shown here is derived from an EMBL/GenBank/DDBJ whole genome shotgun (WGS) entry which is preliminary data.</text>
</comment>
<dbReference type="InterPro" id="IPR027417">
    <property type="entry name" value="P-loop_NTPase"/>
</dbReference>
<gene>
    <name evidence="2" type="ORF">Q4Q40_23925</name>
</gene>
<evidence type="ECO:0000313" key="3">
    <source>
        <dbReference type="Proteomes" id="UP001176806"/>
    </source>
</evidence>
<reference evidence="2" key="1">
    <citation type="submission" date="2023-07" db="EMBL/GenBank/DDBJ databases">
        <title>Two novel species in the genus Flavivirga.</title>
        <authorList>
            <person name="Kwon K."/>
        </authorList>
    </citation>
    <scope>NUCLEOTIDE SEQUENCE</scope>
    <source>
        <strain evidence="2">KACC 14158</strain>
    </source>
</reference>
<dbReference type="Proteomes" id="UP001176806">
    <property type="component" value="Unassembled WGS sequence"/>
</dbReference>
<evidence type="ECO:0000313" key="2">
    <source>
        <dbReference type="EMBL" id="MDO5977253.1"/>
    </source>
</evidence>
<dbReference type="Pfam" id="PF13289">
    <property type="entry name" value="SIR2_2"/>
    <property type="match status" value="1"/>
</dbReference>
<name>A0ABT8WVP8_9FLAO</name>
<dbReference type="EMBL" id="JAUOEL010000019">
    <property type="protein sequence ID" value="MDO5977253.1"/>
    <property type="molecule type" value="Genomic_DNA"/>
</dbReference>
<feature type="domain" description="NACHT" evidence="1">
    <location>
        <begin position="612"/>
        <end position="788"/>
    </location>
</feature>
<dbReference type="Gene3D" id="3.40.50.1220">
    <property type="entry name" value="TPP-binding domain"/>
    <property type="match status" value="1"/>
</dbReference>
<proteinExistence type="predicted"/>
<dbReference type="InterPro" id="IPR029035">
    <property type="entry name" value="DHS-like_NAD/FAD-binding_dom"/>
</dbReference>
<dbReference type="SUPFAM" id="SSF52540">
    <property type="entry name" value="P-loop containing nucleoside triphosphate hydrolases"/>
    <property type="match status" value="1"/>
</dbReference>
<dbReference type="Gene3D" id="3.40.50.300">
    <property type="entry name" value="P-loop containing nucleotide triphosphate hydrolases"/>
    <property type="match status" value="1"/>
</dbReference>
<dbReference type="RefSeq" id="WP_303304580.1">
    <property type="nucleotide sequence ID" value="NZ_BAABDA010000011.1"/>
</dbReference>
<keyword evidence="3" id="KW-1185">Reference proteome</keyword>
<sequence length="1406" mass="162060">MGSGQENVFLRLCYALRELKRSKQSTIILGAGCSLASSSRDISTRGIMVQCLHEHGVMDANNYHWEKLYQSFINVVWSGKAKKEQEILLRKKLLNTEPSEGHKSLRFLIEEGFIHNIVTTNFDLLLEKALEGTSYNKRVGDNDYFQIGTDPKFNLLKVHGDLNHGSFRFAPNELIRLPDSLQKDLLEKTAGTVVFIGYRGQDIGLMNAISTLDEFAVYWVDLYELDRGDHYTTGQVLDFMNKRKSSSNFLSGKEFGDFNSLLQKLQNFLISPNKTTIIKSKETNLSKGWSNTSILELLSIYGRLYELFLDVLNITHCIQRRLRWKVDFPNYSKNYEDLLYSYLFFFNSKRLPRELLQIPNNEIDALILGVAIEIKVRTSGNGIALEKFISLMKSELQDTGNYDDILNDSFWAAIEKIVNPEIEFSDIVKLDMRNRLSVESRDIPLTEFNELLGVVGFLSLLVPNNQLDTTRSDTKHRIRLFLQGNFEKIELGPAKLKLELGPINRTDSKHLLNNYLSDIPSILSQEVLSEGDKQFLILDSKWLFIKIELSQIGLDSADSPTNLDSFIKRRSMISTKAFLQIGDVFSASKKTHVNLQLDLDLVQFIQSDYSAMFIVGSSGSGKTKALQNFSTLQQQKDQIETIIVSPKNTFIDGIGLNSFLKINGISKGLLLQINDSLEVRGKILVLIFDGLNEISGSLEVQKEHYIKLLTLADQIHQEKCHRIKLIITCRENAYHQYKNATYTKLNPIHFFSGGNTHSEQLSDDDSSYKVKPLEEEDIKELIEVYFDKAPKKIFGINDPYSSIFLRQNNIEFTTPFFVALAAETLNSLSEKEISRNLDSIYDNFSTTMLERLGDSDMHSARKIVYAYFDLIVDNQSVNLDVTKFKILDRLSPQHHNHYSVTISKMTDLNIFIKDYSNLDRIAFQHDKIEEFFFKEYIEEFEHLGFEFYEKVIGLINLNVIYQKGLTQYLLSLLTKKKLNIFKYISSKFFKDHNILLPQIVVETLFYSKNLKNHLTYLLNPDDLNESKKVINVLIRGIDMVLLDFSVTDYINTMITELLNMKLEHIITLEHQAYLLYFQSRVFHFKNEYEKAQNIVENSLKMLDGSNKILESKLNIHFAVIAMELGYSKKCIEILETPYQKEKSSGDFTLMTEIGIELGRALNHSGIVNKTLSIYDSLLGNELSIKDPYVLARIYEQKANTLNKMMFDKLQFGFILKSDLTQSDLEEIDDLCNEALRLYNDSIQHLLNLNAIFLFTGVIPEKINTYVSYSYTIEPKGIQECESMINELDHLFQHFSTPYETDYLLSKAYYYEYLGDFDLAYSLIAQATAKAIQLKIRNKLAKCYDFKSRMLYRKFLKTSYLQESDINEALESIDSANDYYKRYTLSENILLVSNLSLRDRILKLVDK</sequence>
<dbReference type="SUPFAM" id="SSF52467">
    <property type="entry name" value="DHS-like NAD/FAD-binding domain"/>
    <property type="match status" value="1"/>
</dbReference>